<feature type="transmembrane region" description="Helical" evidence="7">
    <location>
        <begin position="311"/>
        <end position="333"/>
    </location>
</feature>
<evidence type="ECO:0000313" key="9">
    <source>
        <dbReference type="Proteomes" id="UP000503462"/>
    </source>
</evidence>
<dbReference type="GO" id="GO:0005886">
    <property type="term" value="C:plasma membrane"/>
    <property type="evidence" value="ECO:0007669"/>
    <property type="project" value="UniProtKB-SubCell"/>
</dbReference>
<dbReference type="Proteomes" id="UP000503462">
    <property type="component" value="Chromosome 4"/>
</dbReference>
<comment type="subcellular location">
    <subcellularLocation>
        <location evidence="1">Cell membrane</location>
        <topology evidence="1">Multi-pass membrane protein</topology>
    </subcellularLocation>
</comment>
<keyword evidence="9" id="KW-1185">Reference proteome</keyword>
<keyword evidence="4 7" id="KW-0812">Transmembrane</keyword>
<reference evidence="8 9" key="1">
    <citation type="journal article" date="2016" name="Sci. Rep.">
        <title>Peltaster fructicola genome reveals evolution from an invasive phytopathogen to an ectophytic parasite.</title>
        <authorList>
            <person name="Xu C."/>
            <person name="Chen H."/>
            <person name="Gleason M.L."/>
            <person name="Xu J.R."/>
            <person name="Liu H."/>
            <person name="Zhang R."/>
            <person name="Sun G."/>
        </authorList>
    </citation>
    <scope>NUCLEOTIDE SEQUENCE [LARGE SCALE GENOMIC DNA]</scope>
    <source>
        <strain evidence="8 9">LNHT1506</strain>
    </source>
</reference>
<keyword evidence="5 7" id="KW-1133">Transmembrane helix</keyword>
<feature type="transmembrane region" description="Helical" evidence="7">
    <location>
        <begin position="133"/>
        <end position="153"/>
    </location>
</feature>
<evidence type="ECO:0000256" key="4">
    <source>
        <dbReference type="ARBA" id="ARBA00022692"/>
    </source>
</evidence>
<protein>
    <submittedName>
        <fullName evidence="8">Uncharacterized protein</fullName>
    </submittedName>
</protein>
<evidence type="ECO:0000256" key="1">
    <source>
        <dbReference type="ARBA" id="ARBA00004651"/>
    </source>
</evidence>
<feature type="transmembrane region" description="Helical" evidence="7">
    <location>
        <begin position="99"/>
        <end position="121"/>
    </location>
</feature>
<accession>A0A6H0XYX9</accession>
<evidence type="ECO:0000256" key="7">
    <source>
        <dbReference type="SAM" id="Phobius"/>
    </source>
</evidence>
<sequence>MNVSSTKRRLCPCIAKDSPPLCSLTSSPSHYQLYTTLSPDFSLIILSAAKQFAGVFVPAEVRDVSLTYVRLSAFTTFSGALEYAISNATRALDYPDVPLLINLARFAINIILDLLLISRFHVGSITPTVNMQAGIRLACDMVAASAGLAYFLFLTWRQLSKPSLNALKILLRPGIMTFVESAIRNALYLWLVSNIVAMGAEYATAWSIFNTIRWGLVMVPVQTLEASALTFVGHRWGRWRHASEPNKASWKDIQYITRPAIIAAGIALIVEIPLAIGLSLAGAQSFAYYLSQSASVAKITAYMWRTIDWCYIFYALSTQLATILLATVPRWYLYQSLVSNIFYVLPWAVVCQTRHLNADNAWTYHALVFGGSLVFSFFDIVVFLVAWSLRLQKGKMA</sequence>
<dbReference type="InterPro" id="IPR052031">
    <property type="entry name" value="Membrane_Transporter-Flippase"/>
</dbReference>
<gene>
    <name evidence="8" type="ORF">AMS68_005388</name>
</gene>
<feature type="transmembrane region" description="Helical" evidence="7">
    <location>
        <begin position="364"/>
        <end position="389"/>
    </location>
</feature>
<proteinExistence type="predicted"/>
<evidence type="ECO:0000256" key="2">
    <source>
        <dbReference type="ARBA" id="ARBA00022448"/>
    </source>
</evidence>
<keyword evidence="6 7" id="KW-0472">Membrane</keyword>
<keyword evidence="3" id="KW-1003">Cell membrane</keyword>
<name>A0A6H0XYX9_9PEZI</name>
<evidence type="ECO:0000256" key="3">
    <source>
        <dbReference type="ARBA" id="ARBA00022475"/>
    </source>
</evidence>
<dbReference type="PANTHER" id="PTHR43549:SF2">
    <property type="entry name" value="MULTIDRUG RESISTANCE PROTEIN NORM-RELATED"/>
    <property type="match status" value="1"/>
</dbReference>
<keyword evidence="2" id="KW-0813">Transport</keyword>
<evidence type="ECO:0000313" key="8">
    <source>
        <dbReference type="EMBL" id="QIW99870.1"/>
    </source>
</evidence>
<dbReference type="PANTHER" id="PTHR43549">
    <property type="entry name" value="MULTIDRUG RESISTANCE PROTEIN YPNP-RELATED"/>
    <property type="match status" value="1"/>
</dbReference>
<evidence type="ECO:0000256" key="5">
    <source>
        <dbReference type="ARBA" id="ARBA00022989"/>
    </source>
</evidence>
<dbReference type="AlphaFoldDB" id="A0A6H0XYX9"/>
<evidence type="ECO:0000256" key="6">
    <source>
        <dbReference type="ARBA" id="ARBA00023136"/>
    </source>
</evidence>
<feature type="transmembrane region" description="Helical" evidence="7">
    <location>
        <begin position="255"/>
        <end position="280"/>
    </location>
</feature>
<dbReference type="OrthoDB" id="2119662at2759"/>
<organism evidence="8 9">
    <name type="scientific">Peltaster fructicola</name>
    <dbReference type="NCBI Taxonomy" id="286661"/>
    <lineage>
        <taxon>Eukaryota</taxon>
        <taxon>Fungi</taxon>
        <taxon>Dikarya</taxon>
        <taxon>Ascomycota</taxon>
        <taxon>Pezizomycotina</taxon>
        <taxon>Dothideomycetes</taxon>
        <taxon>Dothideomycetes incertae sedis</taxon>
        <taxon>Peltaster</taxon>
    </lineage>
</organism>
<dbReference type="EMBL" id="CP051142">
    <property type="protein sequence ID" value="QIW99870.1"/>
    <property type="molecule type" value="Genomic_DNA"/>
</dbReference>
<feature type="transmembrane region" description="Helical" evidence="7">
    <location>
        <begin position="186"/>
        <end position="208"/>
    </location>
</feature>